<accession>A0ABY1ZE79</accession>
<organism evidence="1 2">
    <name type="scientific">Marinobacter halodurans</name>
    <dbReference type="NCBI Taxonomy" id="2528979"/>
    <lineage>
        <taxon>Bacteria</taxon>
        <taxon>Pseudomonadati</taxon>
        <taxon>Pseudomonadota</taxon>
        <taxon>Gammaproteobacteria</taxon>
        <taxon>Pseudomonadales</taxon>
        <taxon>Marinobacteraceae</taxon>
        <taxon>Marinobacter</taxon>
    </lineage>
</organism>
<gene>
    <name evidence="1" type="ORF">EZI54_21810</name>
</gene>
<proteinExistence type="predicted"/>
<dbReference type="EMBL" id="SJDL01000053">
    <property type="protein sequence ID" value="TBW48055.1"/>
    <property type="molecule type" value="Genomic_DNA"/>
</dbReference>
<evidence type="ECO:0000313" key="1">
    <source>
        <dbReference type="EMBL" id="TBW48055.1"/>
    </source>
</evidence>
<sequence>MFNPHGKPAGDIAKNHCNHAGPGRPAYEYDVRPWSRCELELDSMHQLTLNRYGLSAKLSEEQTVSLLESVERPAASA</sequence>
<keyword evidence="2" id="KW-1185">Reference proteome</keyword>
<name>A0ABY1ZE79_9GAMM</name>
<reference evidence="1 2" key="1">
    <citation type="submission" date="2019-02" db="EMBL/GenBank/DDBJ databases">
        <title>Marinobacter halodurans sp. nov., a marine bacterium isolated from sea tidal flat.</title>
        <authorList>
            <person name="Yoo Y."/>
            <person name="Lee D.W."/>
            <person name="Kim B.S."/>
            <person name="Kim J.-J."/>
        </authorList>
    </citation>
    <scope>NUCLEOTIDE SEQUENCE [LARGE SCALE GENOMIC DNA]</scope>
    <source>
        <strain evidence="1 2">YJ-S3-2</strain>
    </source>
</reference>
<dbReference type="RefSeq" id="WP_131483997.1">
    <property type="nucleotide sequence ID" value="NZ_SJDL01000053.1"/>
</dbReference>
<evidence type="ECO:0000313" key="2">
    <source>
        <dbReference type="Proteomes" id="UP000313645"/>
    </source>
</evidence>
<comment type="caution">
    <text evidence="1">The sequence shown here is derived from an EMBL/GenBank/DDBJ whole genome shotgun (WGS) entry which is preliminary data.</text>
</comment>
<protein>
    <submittedName>
        <fullName evidence="1">Uncharacterized protein</fullName>
    </submittedName>
</protein>
<dbReference type="Proteomes" id="UP000313645">
    <property type="component" value="Unassembled WGS sequence"/>
</dbReference>